<dbReference type="RefSeq" id="XP_058307298.1">
    <property type="nucleotide sequence ID" value="XM_058453107.1"/>
</dbReference>
<dbReference type="EMBL" id="JAPQKR010000013">
    <property type="protein sequence ID" value="KAJ5201382.1"/>
    <property type="molecule type" value="Genomic_DNA"/>
</dbReference>
<evidence type="ECO:0008006" key="3">
    <source>
        <dbReference type="Google" id="ProtNLM"/>
    </source>
</evidence>
<dbReference type="OrthoDB" id="4252443at2759"/>
<protein>
    <recommendedName>
        <fullName evidence="3">F-box domain-containing protein</fullName>
    </recommendedName>
</protein>
<dbReference type="AlphaFoldDB" id="A0A9W9MHG2"/>
<evidence type="ECO:0000313" key="1">
    <source>
        <dbReference type="EMBL" id="KAJ5201382.1"/>
    </source>
</evidence>
<organism evidence="1 2">
    <name type="scientific">Penicillium cinerascens</name>
    <dbReference type="NCBI Taxonomy" id="70096"/>
    <lineage>
        <taxon>Eukaryota</taxon>
        <taxon>Fungi</taxon>
        <taxon>Dikarya</taxon>
        <taxon>Ascomycota</taxon>
        <taxon>Pezizomycotina</taxon>
        <taxon>Eurotiomycetes</taxon>
        <taxon>Eurotiomycetidae</taxon>
        <taxon>Eurotiales</taxon>
        <taxon>Aspergillaceae</taxon>
        <taxon>Penicillium</taxon>
    </lineage>
</organism>
<accession>A0A9W9MHG2</accession>
<dbReference type="Proteomes" id="UP001150904">
    <property type="component" value="Unassembled WGS sequence"/>
</dbReference>
<dbReference type="GeneID" id="83180408"/>
<keyword evidence="2" id="KW-1185">Reference proteome</keyword>
<proteinExistence type="predicted"/>
<sequence length="81" mass="9102">MDLPVLPVECWTLIADKLSSHSLSRLTRASQSLHAVLGPRLYRYIDLSVHNISPTISAKGEEHIAPCPPKLLDRQRAFTRL</sequence>
<name>A0A9W9MHG2_9EURO</name>
<gene>
    <name evidence="1" type="ORF">N7498_006045</name>
</gene>
<reference evidence="1" key="1">
    <citation type="submission" date="2022-12" db="EMBL/GenBank/DDBJ databases">
        <authorList>
            <person name="Petersen C."/>
        </authorList>
    </citation>
    <scope>NUCLEOTIDE SEQUENCE</scope>
    <source>
        <strain evidence="1">IBT 15544</strain>
    </source>
</reference>
<reference evidence="1" key="2">
    <citation type="journal article" date="2023" name="IMA Fungus">
        <title>Comparative genomic study of the Penicillium genus elucidates a diverse pangenome and 15 lateral gene transfer events.</title>
        <authorList>
            <person name="Petersen C."/>
            <person name="Sorensen T."/>
            <person name="Nielsen M.R."/>
            <person name="Sondergaard T.E."/>
            <person name="Sorensen J.L."/>
            <person name="Fitzpatrick D.A."/>
            <person name="Frisvad J.C."/>
            <person name="Nielsen K.L."/>
        </authorList>
    </citation>
    <scope>NUCLEOTIDE SEQUENCE</scope>
    <source>
        <strain evidence="1">IBT 15544</strain>
    </source>
</reference>
<comment type="caution">
    <text evidence="1">The sequence shown here is derived from an EMBL/GenBank/DDBJ whole genome shotgun (WGS) entry which is preliminary data.</text>
</comment>
<evidence type="ECO:0000313" key="2">
    <source>
        <dbReference type="Proteomes" id="UP001150904"/>
    </source>
</evidence>